<reference evidence="1 2" key="1">
    <citation type="submission" date="2018-11" db="EMBL/GenBank/DDBJ databases">
        <title>Deinococcus shelandsis sp. nov., isolated from South Shetland Islands soil of Antarctica.</title>
        <authorList>
            <person name="Tian J."/>
        </authorList>
    </citation>
    <scope>NUCLEOTIDE SEQUENCE [LARGE SCALE GENOMIC DNA]</scope>
    <source>
        <strain evidence="1 2">S14-83T</strain>
    </source>
</reference>
<dbReference type="KEGG" id="dph:EHF33_01460"/>
<gene>
    <name evidence="1" type="ORF">EHF33_01460</name>
</gene>
<evidence type="ECO:0000313" key="2">
    <source>
        <dbReference type="Proteomes" id="UP000276417"/>
    </source>
</evidence>
<protein>
    <submittedName>
        <fullName evidence="1">Uncharacterized protein</fullName>
    </submittedName>
</protein>
<dbReference type="RefSeq" id="WP_124867300.1">
    <property type="nucleotide sequence ID" value="NZ_CP034183.1"/>
</dbReference>
<dbReference type="EMBL" id="CP034183">
    <property type="protein sequence ID" value="AZI41586.1"/>
    <property type="molecule type" value="Genomic_DNA"/>
</dbReference>
<organism evidence="1 2">
    <name type="scientific">Deinococcus psychrotolerans</name>
    <dbReference type="NCBI Taxonomy" id="2489213"/>
    <lineage>
        <taxon>Bacteria</taxon>
        <taxon>Thermotogati</taxon>
        <taxon>Deinococcota</taxon>
        <taxon>Deinococci</taxon>
        <taxon>Deinococcales</taxon>
        <taxon>Deinococcaceae</taxon>
        <taxon>Deinococcus</taxon>
    </lineage>
</organism>
<dbReference type="OrthoDB" id="71019at2"/>
<dbReference type="AlphaFoldDB" id="A0A3G8YKJ7"/>
<name>A0A3G8YKJ7_9DEIO</name>
<proteinExistence type="predicted"/>
<accession>A0A3G8YKJ7</accession>
<sequence>MHQKFISPASFSRALCHLVALGTLSASEAVKYRSGVVPHDFQLLLPHGAVMRHSPGGYVIQGGNPGAFQADLAWALA</sequence>
<evidence type="ECO:0000313" key="1">
    <source>
        <dbReference type="EMBL" id="AZI41586.1"/>
    </source>
</evidence>
<keyword evidence="2" id="KW-1185">Reference proteome</keyword>
<dbReference type="Proteomes" id="UP000276417">
    <property type="component" value="Chromosome 1"/>
</dbReference>